<evidence type="ECO:0000256" key="3">
    <source>
        <dbReference type="ARBA" id="ARBA00022692"/>
    </source>
</evidence>
<dbReference type="KEGG" id="psti:SOO65_16855"/>
<feature type="transmembrane region" description="Helical" evidence="7">
    <location>
        <begin position="190"/>
        <end position="209"/>
    </location>
</feature>
<evidence type="ECO:0000256" key="5">
    <source>
        <dbReference type="ARBA" id="ARBA00023136"/>
    </source>
</evidence>
<dbReference type="AlphaFoldDB" id="A0AAX4HMD0"/>
<dbReference type="Proteomes" id="UP001324634">
    <property type="component" value="Chromosome"/>
</dbReference>
<dbReference type="SUPFAM" id="SSF81338">
    <property type="entry name" value="Aquaporin-like"/>
    <property type="match status" value="1"/>
</dbReference>
<keyword evidence="6" id="KW-0813">Transport</keyword>
<comment type="subcellular location">
    <subcellularLocation>
        <location evidence="1">Membrane</location>
        <topology evidence="1">Multi-pass membrane protein</topology>
    </subcellularLocation>
</comment>
<evidence type="ECO:0000256" key="2">
    <source>
        <dbReference type="ARBA" id="ARBA00006175"/>
    </source>
</evidence>
<dbReference type="PANTHER" id="PTHR19139">
    <property type="entry name" value="AQUAPORIN TRANSPORTER"/>
    <property type="match status" value="1"/>
</dbReference>
<evidence type="ECO:0000313" key="8">
    <source>
        <dbReference type="EMBL" id="WPU64366.1"/>
    </source>
</evidence>
<organism evidence="8 9">
    <name type="scientific">Peredibacter starrii</name>
    <dbReference type="NCBI Taxonomy" id="28202"/>
    <lineage>
        <taxon>Bacteria</taxon>
        <taxon>Pseudomonadati</taxon>
        <taxon>Bdellovibrionota</taxon>
        <taxon>Bacteriovoracia</taxon>
        <taxon>Bacteriovoracales</taxon>
        <taxon>Bacteriovoracaceae</taxon>
        <taxon>Peredibacter</taxon>
    </lineage>
</organism>
<feature type="transmembrane region" description="Helical" evidence="7">
    <location>
        <begin position="36"/>
        <end position="62"/>
    </location>
</feature>
<dbReference type="RefSeq" id="WP_321393049.1">
    <property type="nucleotide sequence ID" value="NZ_CP139487.1"/>
</dbReference>
<reference evidence="8 9" key="1">
    <citation type="submission" date="2023-11" db="EMBL/GenBank/DDBJ databases">
        <title>Peredibacter starrii A3.12.</title>
        <authorList>
            <person name="Mitchell R.J."/>
        </authorList>
    </citation>
    <scope>NUCLEOTIDE SEQUENCE [LARGE SCALE GENOMIC DNA]</scope>
    <source>
        <strain evidence="8 9">A3.12</strain>
    </source>
</reference>
<evidence type="ECO:0000256" key="1">
    <source>
        <dbReference type="ARBA" id="ARBA00004141"/>
    </source>
</evidence>
<dbReference type="InterPro" id="IPR023271">
    <property type="entry name" value="Aquaporin-like"/>
</dbReference>
<name>A0AAX4HMD0_9BACT</name>
<feature type="transmembrane region" description="Helical" evidence="7">
    <location>
        <begin position="83"/>
        <end position="107"/>
    </location>
</feature>
<comment type="similarity">
    <text evidence="2 6">Belongs to the MIP/aquaporin (TC 1.A.8) family.</text>
</comment>
<evidence type="ECO:0000256" key="6">
    <source>
        <dbReference type="RuleBase" id="RU000477"/>
    </source>
</evidence>
<keyword evidence="9" id="KW-1185">Reference proteome</keyword>
<evidence type="ECO:0000256" key="4">
    <source>
        <dbReference type="ARBA" id="ARBA00022989"/>
    </source>
</evidence>
<evidence type="ECO:0000313" key="9">
    <source>
        <dbReference type="Proteomes" id="UP001324634"/>
    </source>
</evidence>
<gene>
    <name evidence="8" type="ORF">SOO65_16855</name>
</gene>
<feature type="transmembrane region" description="Helical" evidence="7">
    <location>
        <begin position="119"/>
        <end position="140"/>
    </location>
</feature>
<keyword evidence="5 7" id="KW-0472">Membrane</keyword>
<dbReference type="PANTHER" id="PTHR19139:SF199">
    <property type="entry name" value="MIP17260P"/>
    <property type="match status" value="1"/>
</dbReference>
<keyword evidence="3 6" id="KW-0812">Transmembrane</keyword>
<dbReference type="GO" id="GO:0015250">
    <property type="term" value="F:water channel activity"/>
    <property type="evidence" value="ECO:0007669"/>
    <property type="project" value="TreeGrafter"/>
</dbReference>
<dbReference type="GO" id="GO:0005886">
    <property type="term" value="C:plasma membrane"/>
    <property type="evidence" value="ECO:0007669"/>
    <property type="project" value="TreeGrafter"/>
</dbReference>
<dbReference type="EMBL" id="CP139487">
    <property type="protein sequence ID" value="WPU64366.1"/>
    <property type="molecule type" value="Genomic_DNA"/>
</dbReference>
<dbReference type="PRINTS" id="PR00783">
    <property type="entry name" value="MINTRINSICP"/>
</dbReference>
<feature type="transmembrane region" description="Helical" evidence="7">
    <location>
        <begin position="152"/>
        <end position="170"/>
    </location>
</feature>
<dbReference type="Gene3D" id="1.20.1080.10">
    <property type="entry name" value="Glycerol uptake facilitator protein"/>
    <property type="match status" value="1"/>
</dbReference>
<evidence type="ECO:0000256" key="7">
    <source>
        <dbReference type="SAM" id="Phobius"/>
    </source>
</evidence>
<accession>A0AAX4HMD0</accession>
<dbReference type="Pfam" id="PF00230">
    <property type="entry name" value="MIP"/>
    <property type="match status" value="1"/>
</dbReference>
<sequence length="215" mass="22868">MKAKIVSEFLGTAFLVMIVLGSGIMGQNLFPGQVGLALLANSLATGAGLFVLIQCLGPISGAHINPVVSLVEMLWGQIDRKLVVGYILAQMAGAYLGVILTHVIFQLPVFQLSEIERLGSHLLLSEVIATFGLICTIALAGKKHVEFAPMSVAAYITSAYWFTSSTSFANPAVTFARNFTNSFGGMAINHYLPFVAAQLLGAIVAWVVLRAIPQT</sequence>
<proteinExistence type="inferred from homology"/>
<keyword evidence="4 7" id="KW-1133">Transmembrane helix</keyword>
<protein>
    <submittedName>
        <fullName evidence="8">MIP/aquaporin family protein</fullName>
    </submittedName>
</protein>
<dbReference type="InterPro" id="IPR000425">
    <property type="entry name" value="MIP"/>
</dbReference>
<dbReference type="InterPro" id="IPR034294">
    <property type="entry name" value="Aquaporin_transptr"/>
</dbReference>